<evidence type="ECO:0000256" key="1">
    <source>
        <dbReference type="ARBA" id="ARBA00002501"/>
    </source>
</evidence>
<dbReference type="AlphaFoldDB" id="A0A8X7ZAE4"/>
<dbReference type="Pfam" id="PF00364">
    <property type="entry name" value="Biotin_lipoyl"/>
    <property type="match status" value="1"/>
</dbReference>
<evidence type="ECO:0000313" key="11">
    <source>
        <dbReference type="Proteomes" id="UP000886885"/>
    </source>
</evidence>
<keyword evidence="11" id="KW-1185">Reference proteome</keyword>
<comment type="similarity">
    <text evidence="3">Belongs to the PRA1 family.</text>
</comment>
<evidence type="ECO:0000256" key="5">
    <source>
        <dbReference type="ARBA" id="ARBA00022989"/>
    </source>
</evidence>
<dbReference type="Pfam" id="PF03208">
    <property type="entry name" value="PRA1"/>
    <property type="match status" value="1"/>
</dbReference>
<comment type="caution">
    <text evidence="10">The sequence shown here is derived from an EMBL/GenBank/DDBJ whole genome shotgun (WGS) entry which is preliminary data.</text>
</comment>
<dbReference type="InterPro" id="IPR004895">
    <property type="entry name" value="Prenylated_rab_accept_PRA1"/>
</dbReference>
<dbReference type="PANTHER" id="PTHR47597">
    <property type="entry name" value="IS A MEMBER OF THE PF|00364 BIOTIN-REQUIRING ENZYMES FAMILY-RELATED"/>
    <property type="match status" value="1"/>
</dbReference>
<evidence type="ECO:0000256" key="4">
    <source>
        <dbReference type="ARBA" id="ARBA00022692"/>
    </source>
</evidence>
<proteinExistence type="inferred from homology"/>
<evidence type="ECO:0000259" key="9">
    <source>
        <dbReference type="Pfam" id="PF00364"/>
    </source>
</evidence>
<dbReference type="GO" id="GO:0016192">
    <property type="term" value="P:vesicle-mediated transport"/>
    <property type="evidence" value="ECO:0007669"/>
    <property type="project" value="UniProtKB-ARBA"/>
</dbReference>
<dbReference type="FunFam" id="2.40.50.100:FF:000059">
    <property type="entry name" value="Biotin/lipoyl attachment domain-containing protein"/>
    <property type="match status" value="1"/>
</dbReference>
<organism evidence="10 11">
    <name type="scientific">Populus tomentosa</name>
    <name type="common">Chinese white poplar</name>
    <dbReference type="NCBI Taxonomy" id="118781"/>
    <lineage>
        <taxon>Eukaryota</taxon>
        <taxon>Viridiplantae</taxon>
        <taxon>Streptophyta</taxon>
        <taxon>Embryophyta</taxon>
        <taxon>Tracheophyta</taxon>
        <taxon>Spermatophyta</taxon>
        <taxon>Magnoliopsida</taxon>
        <taxon>eudicotyledons</taxon>
        <taxon>Gunneridae</taxon>
        <taxon>Pentapetalae</taxon>
        <taxon>rosids</taxon>
        <taxon>fabids</taxon>
        <taxon>Malpighiales</taxon>
        <taxon>Salicaceae</taxon>
        <taxon>Saliceae</taxon>
        <taxon>Populus</taxon>
    </lineage>
</organism>
<evidence type="ECO:0000256" key="6">
    <source>
        <dbReference type="ARBA" id="ARBA00023136"/>
    </source>
</evidence>
<comment type="function">
    <text evidence="1">May be involved in both secretory and endocytic intracellular trafficking in the endosomal/prevacuolar compartments.</text>
</comment>
<dbReference type="OrthoDB" id="63113at2759"/>
<feature type="transmembrane region" description="Helical" evidence="8">
    <location>
        <begin position="73"/>
        <end position="91"/>
    </location>
</feature>
<gene>
    <name evidence="10" type="ORF">POTOM_029541</name>
</gene>
<dbReference type="EMBL" id="JAAWWB010000015">
    <property type="protein sequence ID" value="KAG6765496.1"/>
    <property type="molecule type" value="Genomic_DNA"/>
</dbReference>
<feature type="transmembrane region" description="Helical" evidence="8">
    <location>
        <begin position="184"/>
        <end position="208"/>
    </location>
</feature>
<name>A0A8X7ZAE4_POPTO</name>
<evidence type="ECO:0000313" key="10">
    <source>
        <dbReference type="EMBL" id="KAG6765496.1"/>
    </source>
</evidence>
<keyword evidence="4 8" id="KW-0812">Transmembrane</keyword>
<protein>
    <recommendedName>
        <fullName evidence="9">Lipoyl-binding domain-containing protein</fullName>
    </recommendedName>
</protein>
<dbReference type="CDD" id="cd06850">
    <property type="entry name" value="biotinyl_domain"/>
    <property type="match status" value="1"/>
</dbReference>
<feature type="transmembrane region" description="Helical" evidence="8">
    <location>
        <begin position="97"/>
        <end position="113"/>
    </location>
</feature>
<dbReference type="Proteomes" id="UP000886885">
    <property type="component" value="Chromosome 8A"/>
</dbReference>
<evidence type="ECO:0000256" key="7">
    <source>
        <dbReference type="SAM" id="MobiDB-lite"/>
    </source>
</evidence>
<keyword evidence="6 8" id="KW-0472">Membrane</keyword>
<comment type="subcellular location">
    <subcellularLocation>
        <location evidence="2">Endomembrane system</location>
        <topology evidence="2">Multi-pass membrane protein</topology>
    </subcellularLocation>
</comment>
<keyword evidence="5 8" id="KW-1133">Transmembrane helix</keyword>
<dbReference type="GO" id="GO:0005783">
    <property type="term" value="C:endoplasmic reticulum"/>
    <property type="evidence" value="ECO:0007669"/>
    <property type="project" value="UniProtKB-ARBA"/>
</dbReference>
<dbReference type="PANTHER" id="PTHR47597:SF2">
    <property type="entry name" value="LIPOYL-BINDING DOMAIN-CONTAINING PROTEIN"/>
    <property type="match status" value="1"/>
</dbReference>
<evidence type="ECO:0000256" key="3">
    <source>
        <dbReference type="ARBA" id="ARBA00006483"/>
    </source>
</evidence>
<evidence type="ECO:0000256" key="8">
    <source>
        <dbReference type="SAM" id="Phobius"/>
    </source>
</evidence>
<evidence type="ECO:0000256" key="2">
    <source>
        <dbReference type="ARBA" id="ARBA00004127"/>
    </source>
</evidence>
<feature type="region of interest" description="Disordered" evidence="7">
    <location>
        <begin position="376"/>
        <end position="400"/>
    </location>
</feature>
<dbReference type="InterPro" id="IPR000089">
    <property type="entry name" value="Biotin_lipoyl"/>
</dbReference>
<sequence>MSSPTIPISNPQTLSQPPIATPAFRAFLSRLSISIRQGFSQRRPWYELIDRSSMARPDSISEAATRIRKNLSYFKVNYITLLALILAFSLLSHPLSLLVLLSLLASWIFLYLFRPSDQPLAILGRTFSERETLGILVVLTIVVIFLTSVGSLLISALMVGFALVCAHGAFRVPDDLFLDDQEPASAGFLSFLGGGASSAAVAAAPAVVARIGMNLKFDAALDLSIWENDSWLTNDMRLCLRSEICMVESGLTLVFLIVLVAEFVSIEEGKRLVIYFFTFKYIILEIPTAGNLLAQGQGLTVGRKLISYPSKRNLRLVSCVKTSEAPAIAKSDAASLEMSLIVKDKVGDFEMHLKRNVGAAKAPLISSTPLPPIPTPPMEVSAAVSPSPSPSKSSVEKSTPFTNVSFGKSSKLAALEASGASGYVLVASPTVGSFRRNRTVKGKKQPPICKEGDVIKEGQVIGYLDQFGTELPVKSDVAGEVLKLLFNDGDAVGYGDPLIAVLPSFHGINT</sequence>
<accession>A0A8X7ZAE4</accession>
<feature type="transmembrane region" description="Helical" evidence="8">
    <location>
        <begin position="244"/>
        <end position="266"/>
    </location>
</feature>
<feature type="transmembrane region" description="Helical" evidence="8">
    <location>
        <begin position="133"/>
        <end position="164"/>
    </location>
</feature>
<feature type="compositionally biased region" description="Low complexity" evidence="7">
    <location>
        <begin position="379"/>
        <end position="398"/>
    </location>
</feature>
<reference evidence="10" key="1">
    <citation type="journal article" date="2020" name="bioRxiv">
        <title>Hybrid origin of Populus tomentosa Carr. identified through genome sequencing and phylogenomic analysis.</title>
        <authorList>
            <person name="An X."/>
            <person name="Gao K."/>
            <person name="Chen Z."/>
            <person name="Li J."/>
            <person name="Yang X."/>
            <person name="Yang X."/>
            <person name="Zhou J."/>
            <person name="Guo T."/>
            <person name="Zhao T."/>
            <person name="Huang S."/>
            <person name="Miao D."/>
            <person name="Khan W.U."/>
            <person name="Rao P."/>
            <person name="Ye M."/>
            <person name="Lei B."/>
            <person name="Liao W."/>
            <person name="Wang J."/>
            <person name="Ji L."/>
            <person name="Li Y."/>
            <person name="Guo B."/>
            <person name="Mustafa N.S."/>
            <person name="Li S."/>
            <person name="Yun Q."/>
            <person name="Keller S.R."/>
            <person name="Mao J."/>
            <person name="Zhang R."/>
            <person name="Strauss S.H."/>
        </authorList>
    </citation>
    <scope>NUCLEOTIDE SEQUENCE</scope>
    <source>
        <strain evidence="10">GM15</strain>
        <tissue evidence="10">Leaf</tissue>
    </source>
</reference>
<feature type="domain" description="Lipoyl-binding" evidence="9">
    <location>
        <begin position="428"/>
        <end position="499"/>
    </location>
</feature>
<dbReference type="InterPro" id="IPR053217">
    <property type="entry name" value="ACC_Biotin_Carrier"/>
</dbReference>